<evidence type="ECO:0000313" key="3">
    <source>
        <dbReference type="Proteomes" id="UP000030645"/>
    </source>
</evidence>
<gene>
    <name evidence="2" type="ORF">L484_025370</name>
</gene>
<dbReference type="InterPro" id="IPR046427">
    <property type="entry name" value="Legumain_prodom_sf"/>
</dbReference>
<dbReference type="InterPro" id="IPR048501">
    <property type="entry name" value="Legum_prodom"/>
</dbReference>
<feature type="domain" description="Legumain prodomain" evidence="1">
    <location>
        <begin position="23"/>
        <end position="81"/>
    </location>
</feature>
<dbReference type="Pfam" id="PF20985">
    <property type="entry name" value="Legum_prodom"/>
    <property type="match status" value="1"/>
</dbReference>
<dbReference type="EMBL" id="KE344510">
    <property type="protein sequence ID" value="EXB65291.1"/>
    <property type="molecule type" value="Genomic_DNA"/>
</dbReference>
<evidence type="ECO:0000259" key="1">
    <source>
        <dbReference type="Pfam" id="PF20985"/>
    </source>
</evidence>
<proteinExistence type="predicted"/>
<dbReference type="Gene3D" id="1.10.132.130">
    <property type="match status" value="1"/>
</dbReference>
<dbReference type="Proteomes" id="UP000030645">
    <property type="component" value="Unassembled WGS sequence"/>
</dbReference>
<accession>W9R266</accession>
<evidence type="ECO:0000313" key="2">
    <source>
        <dbReference type="EMBL" id="EXB65291.1"/>
    </source>
</evidence>
<protein>
    <recommendedName>
        <fullName evidence="1">Legumain prodomain domain-containing protein</fullName>
    </recommendedName>
</protein>
<dbReference type="AlphaFoldDB" id="W9R266"/>
<name>W9R266_9ROSA</name>
<keyword evidence="3" id="KW-1185">Reference proteome</keyword>
<organism evidence="2 3">
    <name type="scientific">Morus notabilis</name>
    <dbReference type="NCBI Taxonomy" id="981085"/>
    <lineage>
        <taxon>Eukaryota</taxon>
        <taxon>Viridiplantae</taxon>
        <taxon>Streptophyta</taxon>
        <taxon>Embryophyta</taxon>
        <taxon>Tracheophyta</taxon>
        <taxon>Spermatophyta</taxon>
        <taxon>Magnoliopsida</taxon>
        <taxon>eudicotyledons</taxon>
        <taxon>Gunneridae</taxon>
        <taxon>Pentapetalae</taxon>
        <taxon>rosids</taxon>
        <taxon>fabids</taxon>
        <taxon>Rosales</taxon>
        <taxon>Moraceae</taxon>
        <taxon>Moreae</taxon>
        <taxon>Morus</taxon>
    </lineage>
</organism>
<reference evidence="3" key="1">
    <citation type="submission" date="2013-01" db="EMBL/GenBank/DDBJ databases">
        <title>Draft Genome Sequence of a Mulberry Tree, Morus notabilis C.K. Schneid.</title>
        <authorList>
            <person name="He N."/>
            <person name="Zhao S."/>
        </authorList>
    </citation>
    <scope>NUCLEOTIDE SEQUENCE</scope>
</reference>
<sequence length="147" mass="16579">MKREKDAMAAVSKLTFRHVKRAAKELSAIEKADCFQTLMKVHDKYCGRLSKFGLEPVKHVVNICKIGVKADEMAGASIKVCSVLDLGNRTSNRSKHSKQQPEEPQPTSLLCYSRFHDRSAGGHMSFNLLLVFLNSFQPQESQRKNRS</sequence>